<dbReference type="Pfam" id="PF13393">
    <property type="entry name" value="tRNA-synt_His"/>
    <property type="match status" value="1"/>
</dbReference>
<dbReference type="InterPro" id="IPR006195">
    <property type="entry name" value="aa-tRNA-synth_II"/>
</dbReference>
<evidence type="ECO:0000256" key="1">
    <source>
        <dbReference type="ARBA" id="ARBA00008226"/>
    </source>
</evidence>
<keyword evidence="10" id="KW-0436">Ligase</keyword>
<dbReference type="Gene3D" id="3.40.50.800">
    <property type="entry name" value="Anticodon-binding domain"/>
    <property type="match status" value="1"/>
</dbReference>
<dbReference type="NCBIfam" id="TIGR00442">
    <property type="entry name" value="hisS"/>
    <property type="match status" value="1"/>
</dbReference>
<dbReference type="FunFam" id="3.40.50.800:FF:000012">
    <property type="entry name" value="Histidine--tRNA ligase, cytoplasmic"/>
    <property type="match status" value="1"/>
</dbReference>
<dbReference type="InterPro" id="IPR004516">
    <property type="entry name" value="HisRS/HisZ"/>
</dbReference>
<dbReference type="InterPro" id="IPR015807">
    <property type="entry name" value="His-tRNA-ligase"/>
</dbReference>
<dbReference type="PIRSF" id="PIRSF001549">
    <property type="entry name" value="His-tRNA_synth"/>
    <property type="match status" value="1"/>
</dbReference>
<dbReference type="OrthoDB" id="1906957at2759"/>
<protein>
    <recommendedName>
        <fullName evidence="2">histidine--tRNA ligase</fullName>
        <ecNumber evidence="2">6.1.1.21</ecNumber>
    </recommendedName>
</protein>
<dbReference type="EMBL" id="KB207268">
    <property type="protein sequence ID" value="ELP83530.1"/>
    <property type="molecule type" value="Genomic_DNA"/>
</dbReference>
<feature type="binding site" evidence="7">
    <location>
        <begin position="308"/>
        <end position="309"/>
    </location>
    <ligand>
        <name>L-histidine</name>
        <dbReference type="ChEBI" id="CHEBI:57595"/>
    </ligand>
</feature>
<feature type="binding site" evidence="7">
    <location>
        <position position="137"/>
    </location>
    <ligand>
        <name>L-histidine</name>
        <dbReference type="ChEBI" id="CHEBI:57595"/>
    </ligand>
</feature>
<dbReference type="InterPro" id="IPR004154">
    <property type="entry name" value="Anticodon-bd"/>
</dbReference>
<feature type="binding site" evidence="7">
    <location>
        <begin position="110"/>
        <end position="112"/>
    </location>
    <ligand>
        <name>L-histidine</name>
        <dbReference type="ChEBI" id="CHEBI:57595"/>
    </ligand>
</feature>
<accession>A0A0A1TUA9</accession>
<evidence type="ECO:0000313" key="11">
    <source>
        <dbReference type="Proteomes" id="UP000014680"/>
    </source>
</evidence>
<dbReference type="RefSeq" id="XP_004182876.1">
    <property type="nucleotide sequence ID" value="XM_004182828.1"/>
</dbReference>
<evidence type="ECO:0000259" key="9">
    <source>
        <dbReference type="PROSITE" id="PS50862"/>
    </source>
</evidence>
<dbReference type="GO" id="GO:0005739">
    <property type="term" value="C:mitochondrion"/>
    <property type="evidence" value="ECO:0007669"/>
    <property type="project" value="TreeGrafter"/>
</dbReference>
<dbReference type="GeneID" id="14882516"/>
<evidence type="ECO:0000256" key="6">
    <source>
        <dbReference type="ARBA" id="ARBA00047639"/>
    </source>
</evidence>
<feature type="region of interest" description="Disordered" evidence="8">
    <location>
        <begin position="1"/>
        <end position="31"/>
    </location>
</feature>
<dbReference type="EC" id="6.1.1.21" evidence="2"/>
<keyword evidence="3" id="KW-0547">Nucleotide-binding</keyword>
<dbReference type="FunFam" id="3.30.930.10:FF:000092">
    <property type="entry name" value="Histidyl-tRNA synthetase putative"/>
    <property type="match status" value="1"/>
</dbReference>
<dbReference type="OMA" id="YQIQKVW"/>
<dbReference type="Pfam" id="PF03129">
    <property type="entry name" value="HGTP_anticodon"/>
    <property type="match status" value="1"/>
</dbReference>
<keyword evidence="4" id="KW-0067">ATP-binding</keyword>
<organism evidence="10 11">
    <name type="scientific">Entamoeba invadens IP1</name>
    <dbReference type="NCBI Taxonomy" id="370355"/>
    <lineage>
        <taxon>Eukaryota</taxon>
        <taxon>Amoebozoa</taxon>
        <taxon>Evosea</taxon>
        <taxon>Archamoebae</taxon>
        <taxon>Mastigamoebida</taxon>
        <taxon>Entamoebidae</taxon>
        <taxon>Entamoeba</taxon>
    </lineage>
</organism>
<dbReference type="PANTHER" id="PTHR11476:SF7">
    <property type="entry name" value="HISTIDINE--TRNA LIGASE"/>
    <property type="match status" value="1"/>
</dbReference>
<sequence length="504" mass="57423">MSTEGVTPKESKASQQQRPKTEKKKKEDTTKFLVKTPKGTRDYFPKIMNAREMAIQTITRCFRRHGAVSIDTPVFELKDILTSKYGEEGGKLIYDLADQGEGEKLSMRYDLTVPFARYIASNGVKKIKRYQIGKVYRRDQPYMTKGRQREFCQCDFDIAGEYDPMIPDAEIVSILNEVLTDLEIGEFRIKINHRKILDAIFILAGVPREKFPAIFSAVDKLDKASWEDVEKEMVETKGLDAAIAKKIGEYVKMHDKPKEMYEKLVEMKLEESAPEAMHDMKLLIQYCEAFNCLNRVEFDLSLVRGLDYYTGVIFEAVMVVGNTSVGSIAGGGRYDNLVGIFGPNKIPCVGFSVGLERIMIILEEKLSKTAKLFEAQTEVFVCSVDKDRLINRLEYLNRLWAAGIYAETIQKLNPKIKQELRDADDIGCCFAIVFGGNELEQKKVTLKNLRTQTQITLDDDKLISALVARLTRKEIYLTQDPELFATEEEIKVFTLQRHKLASGI</sequence>
<feature type="binding site" evidence="7">
    <location>
        <position position="304"/>
    </location>
    <ligand>
        <name>L-histidine</name>
        <dbReference type="ChEBI" id="CHEBI:57595"/>
    </ligand>
</feature>
<dbReference type="InterPro" id="IPR041715">
    <property type="entry name" value="HisRS-like_core"/>
</dbReference>
<feature type="domain" description="Aminoacyl-transfer RNA synthetases class-II family profile" evidence="9">
    <location>
        <begin position="39"/>
        <end position="362"/>
    </location>
</feature>
<name>A0A0A1TUA9_ENTIV</name>
<dbReference type="Proteomes" id="UP000014680">
    <property type="component" value="Unassembled WGS sequence"/>
</dbReference>
<evidence type="ECO:0000256" key="3">
    <source>
        <dbReference type="ARBA" id="ARBA00022741"/>
    </source>
</evidence>
<dbReference type="InterPro" id="IPR045864">
    <property type="entry name" value="aa-tRNA-synth_II/BPL/LPL"/>
</dbReference>
<dbReference type="GO" id="GO:0005524">
    <property type="term" value="F:ATP binding"/>
    <property type="evidence" value="ECO:0007669"/>
    <property type="project" value="UniProtKB-KW"/>
</dbReference>
<comment type="similarity">
    <text evidence="1">Belongs to the class-II aminoacyl-tRNA synthetase family.</text>
</comment>
<dbReference type="PROSITE" id="PS50862">
    <property type="entry name" value="AA_TRNA_LIGASE_II"/>
    <property type="match status" value="1"/>
</dbReference>
<dbReference type="GO" id="GO:0004821">
    <property type="term" value="F:histidine-tRNA ligase activity"/>
    <property type="evidence" value="ECO:0007669"/>
    <property type="project" value="UniProtKB-EC"/>
</dbReference>
<dbReference type="GO" id="GO:0006427">
    <property type="term" value="P:histidyl-tRNA aminoacylation"/>
    <property type="evidence" value="ECO:0007669"/>
    <property type="project" value="InterPro"/>
</dbReference>
<dbReference type="GO" id="GO:0005829">
    <property type="term" value="C:cytosol"/>
    <property type="evidence" value="ECO:0007669"/>
    <property type="project" value="TreeGrafter"/>
</dbReference>
<dbReference type="GO" id="GO:0032543">
    <property type="term" value="P:mitochondrial translation"/>
    <property type="evidence" value="ECO:0007669"/>
    <property type="project" value="TreeGrafter"/>
</dbReference>
<feature type="binding site" evidence="7">
    <location>
        <position position="153"/>
    </location>
    <ligand>
        <name>L-histidine</name>
        <dbReference type="ChEBI" id="CHEBI:57595"/>
    </ligand>
</feature>
<dbReference type="Gene3D" id="3.30.930.10">
    <property type="entry name" value="Bira Bifunctional Protein, Domain 2"/>
    <property type="match status" value="1"/>
</dbReference>
<comment type="catalytic activity">
    <reaction evidence="6">
        <text>tRNA(His) + L-histidine + ATP = L-histidyl-tRNA(His) + AMP + diphosphate + H(+)</text>
        <dbReference type="Rhea" id="RHEA:17313"/>
        <dbReference type="Rhea" id="RHEA-COMP:9665"/>
        <dbReference type="Rhea" id="RHEA-COMP:9689"/>
        <dbReference type="ChEBI" id="CHEBI:15378"/>
        <dbReference type="ChEBI" id="CHEBI:30616"/>
        <dbReference type="ChEBI" id="CHEBI:33019"/>
        <dbReference type="ChEBI" id="CHEBI:57595"/>
        <dbReference type="ChEBI" id="CHEBI:78442"/>
        <dbReference type="ChEBI" id="CHEBI:78527"/>
        <dbReference type="ChEBI" id="CHEBI:456215"/>
        <dbReference type="EC" id="6.1.1.21"/>
    </reaction>
</comment>
<evidence type="ECO:0000313" key="10">
    <source>
        <dbReference type="EMBL" id="ELP83530.1"/>
    </source>
</evidence>
<evidence type="ECO:0000256" key="7">
    <source>
        <dbReference type="PIRSR" id="PIRSR001549-1"/>
    </source>
</evidence>
<feature type="binding site" evidence="7">
    <location>
        <position position="157"/>
    </location>
    <ligand>
        <name>L-histidine</name>
        <dbReference type="ChEBI" id="CHEBI:57595"/>
    </ligand>
</feature>
<dbReference type="KEGG" id="eiv:EIN_378350"/>
<reference evidence="10 11" key="1">
    <citation type="submission" date="2012-10" db="EMBL/GenBank/DDBJ databases">
        <authorList>
            <person name="Zafar N."/>
            <person name="Inman J."/>
            <person name="Hall N."/>
            <person name="Lorenzi H."/>
            <person name="Caler E."/>
        </authorList>
    </citation>
    <scope>NUCLEOTIDE SEQUENCE [LARGE SCALE GENOMIC DNA]</scope>
    <source>
        <strain evidence="10 11">IP1</strain>
    </source>
</reference>
<dbReference type="VEuPathDB" id="AmoebaDB:EIN_378350"/>
<dbReference type="GO" id="GO:0003723">
    <property type="term" value="F:RNA binding"/>
    <property type="evidence" value="ECO:0007669"/>
    <property type="project" value="TreeGrafter"/>
</dbReference>
<gene>
    <name evidence="10" type="ORF">EIN_378350</name>
</gene>
<dbReference type="AlphaFoldDB" id="A0A0A1TUA9"/>
<keyword evidence="10" id="KW-0030">Aminoacyl-tRNA synthetase</keyword>
<evidence type="ECO:0000256" key="5">
    <source>
        <dbReference type="ARBA" id="ARBA00022917"/>
    </source>
</evidence>
<dbReference type="PANTHER" id="PTHR11476">
    <property type="entry name" value="HISTIDYL-TRNA SYNTHETASE"/>
    <property type="match status" value="1"/>
</dbReference>
<keyword evidence="5" id="KW-0648">Protein biosynthesis</keyword>
<proteinExistence type="inferred from homology"/>
<keyword evidence="11" id="KW-1185">Reference proteome</keyword>
<dbReference type="SUPFAM" id="SSF55681">
    <property type="entry name" value="Class II aaRS and biotin synthetases"/>
    <property type="match status" value="1"/>
</dbReference>
<dbReference type="CDD" id="cd00773">
    <property type="entry name" value="HisRS-like_core"/>
    <property type="match status" value="1"/>
</dbReference>
<dbReference type="HAMAP" id="MF_00127">
    <property type="entry name" value="His_tRNA_synth"/>
    <property type="match status" value="1"/>
</dbReference>
<evidence type="ECO:0000256" key="8">
    <source>
        <dbReference type="SAM" id="MobiDB-lite"/>
    </source>
</evidence>
<dbReference type="InterPro" id="IPR036621">
    <property type="entry name" value="Anticodon-bd_dom_sf"/>
</dbReference>
<evidence type="ECO:0000256" key="2">
    <source>
        <dbReference type="ARBA" id="ARBA00012815"/>
    </source>
</evidence>
<evidence type="ECO:0000256" key="4">
    <source>
        <dbReference type="ARBA" id="ARBA00022840"/>
    </source>
</evidence>
<dbReference type="SUPFAM" id="SSF52954">
    <property type="entry name" value="Class II aaRS ABD-related"/>
    <property type="match status" value="1"/>
</dbReference>